<sequence>MKILCWNCRGIGNPATVRELKQLLIANDLEVIFLCDTKVQSNKFPYIRSKCRMEGCLAVNACGKSGGLVMMWKAGTKVEIKSYSGNHIDSFIHDENDKPIRFTGFYGNADPNNRKSSWDILKRVGRLVKERWIIGGDFNAILDNSKKEGGRRKPQTLMNDFREVIDELSLVDLKTDNGWFTWVNNREGTAMVKERLDRFLISASDVESSPLIETKVIRQSNSDHDAIVLDTMGRKPREKQRDPRLMFRYDMCWAKEAEAKNIIKNAWKMYTGDIMDKLEKVGHDLGAWQLKKYKMMSRQIDMIKSNISRIIDRPGERCDGNELKAMRLKLGKLLDKEEQYWAQRSRVNWLKEGDRNSRFFHVRATSKKKKE</sequence>
<dbReference type="Proteomes" id="UP000323506">
    <property type="component" value="Chromosome A11"/>
</dbReference>
<feature type="domain" description="Endonuclease/exonuclease/phosphatase" evidence="1">
    <location>
        <begin position="5"/>
        <end position="205"/>
    </location>
</feature>
<proteinExistence type="predicted"/>
<name>A0A5D2EQ27_GOSDA</name>
<keyword evidence="3" id="KW-1185">Reference proteome</keyword>
<evidence type="ECO:0000313" key="2">
    <source>
        <dbReference type="EMBL" id="TYG95570.1"/>
    </source>
</evidence>
<dbReference type="AlphaFoldDB" id="A0A5D2EQ27"/>
<protein>
    <recommendedName>
        <fullName evidence="1">Endonuclease/exonuclease/phosphatase domain-containing protein</fullName>
    </recommendedName>
</protein>
<dbReference type="PANTHER" id="PTHR35218">
    <property type="entry name" value="RNASE H DOMAIN-CONTAINING PROTEIN"/>
    <property type="match status" value="1"/>
</dbReference>
<dbReference type="InterPro" id="IPR036691">
    <property type="entry name" value="Endo/exonu/phosph_ase_sf"/>
</dbReference>
<dbReference type="SUPFAM" id="SSF56219">
    <property type="entry name" value="DNase I-like"/>
    <property type="match status" value="1"/>
</dbReference>
<dbReference type="GO" id="GO:0003824">
    <property type="term" value="F:catalytic activity"/>
    <property type="evidence" value="ECO:0007669"/>
    <property type="project" value="InterPro"/>
</dbReference>
<dbReference type="PANTHER" id="PTHR35218:SF9">
    <property type="entry name" value="ENDONUCLEASE_EXONUCLEASE_PHOSPHATASE DOMAIN-CONTAINING PROTEIN"/>
    <property type="match status" value="1"/>
</dbReference>
<dbReference type="Gene3D" id="3.60.10.10">
    <property type="entry name" value="Endonuclease/exonuclease/phosphatase"/>
    <property type="match status" value="1"/>
</dbReference>
<reference evidence="2 3" key="1">
    <citation type="submission" date="2019-06" db="EMBL/GenBank/DDBJ databases">
        <title>WGS assembly of Gossypium darwinii.</title>
        <authorList>
            <person name="Chen Z.J."/>
            <person name="Sreedasyam A."/>
            <person name="Ando A."/>
            <person name="Song Q."/>
            <person name="De L."/>
            <person name="Hulse-Kemp A."/>
            <person name="Ding M."/>
            <person name="Ye W."/>
            <person name="Kirkbride R."/>
            <person name="Jenkins J."/>
            <person name="Plott C."/>
            <person name="Lovell J."/>
            <person name="Lin Y.-M."/>
            <person name="Vaughn R."/>
            <person name="Liu B."/>
            <person name="Li W."/>
            <person name="Simpson S."/>
            <person name="Scheffler B."/>
            <person name="Saski C."/>
            <person name="Grover C."/>
            <person name="Hu G."/>
            <person name="Conover J."/>
            <person name="Carlson J."/>
            <person name="Shu S."/>
            <person name="Boston L."/>
            <person name="Williams M."/>
            <person name="Peterson D."/>
            <person name="Mcgee K."/>
            <person name="Jones D."/>
            <person name="Wendel J."/>
            <person name="Stelly D."/>
            <person name="Grimwood J."/>
            <person name="Schmutz J."/>
        </authorList>
    </citation>
    <scope>NUCLEOTIDE SEQUENCE [LARGE SCALE GENOMIC DNA]</scope>
    <source>
        <strain evidence="2">1808015.09</strain>
    </source>
</reference>
<dbReference type="InterPro" id="IPR005135">
    <property type="entry name" value="Endo/exonuclease/phosphatase"/>
</dbReference>
<accession>A0A5D2EQ27</accession>
<evidence type="ECO:0000313" key="3">
    <source>
        <dbReference type="Proteomes" id="UP000323506"/>
    </source>
</evidence>
<dbReference type="Pfam" id="PF03372">
    <property type="entry name" value="Exo_endo_phos"/>
    <property type="match status" value="1"/>
</dbReference>
<gene>
    <name evidence="2" type="ORF">ES288_A11G278400v1</name>
</gene>
<organism evidence="2 3">
    <name type="scientific">Gossypium darwinii</name>
    <name type="common">Darwin's cotton</name>
    <name type="synonym">Gossypium barbadense var. darwinii</name>
    <dbReference type="NCBI Taxonomy" id="34276"/>
    <lineage>
        <taxon>Eukaryota</taxon>
        <taxon>Viridiplantae</taxon>
        <taxon>Streptophyta</taxon>
        <taxon>Embryophyta</taxon>
        <taxon>Tracheophyta</taxon>
        <taxon>Spermatophyta</taxon>
        <taxon>Magnoliopsida</taxon>
        <taxon>eudicotyledons</taxon>
        <taxon>Gunneridae</taxon>
        <taxon>Pentapetalae</taxon>
        <taxon>rosids</taxon>
        <taxon>malvids</taxon>
        <taxon>Malvales</taxon>
        <taxon>Malvaceae</taxon>
        <taxon>Malvoideae</taxon>
        <taxon>Gossypium</taxon>
    </lineage>
</organism>
<dbReference type="EMBL" id="CM017698">
    <property type="protein sequence ID" value="TYG95570.1"/>
    <property type="molecule type" value="Genomic_DNA"/>
</dbReference>
<evidence type="ECO:0000259" key="1">
    <source>
        <dbReference type="Pfam" id="PF03372"/>
    </source>
</evidence>